<name>A0A3P6PAT3_CAEEL</name>
<evidence type="ECO:0000313" key="4">
    <source>
        <dbReference type="WormBase" id="F44F4.15b"/>
    </source>
</evidence>
<keyword evidence="1" id="KW-1133">Transmembrane helix</keyword>
<evidence type="ECO:0000313" key="2">
    <source>
        <dbReference type="EMBL" id="VDJ62565.1"/>
    </source>
</evidence>
<proteinExistence type="predicted"/>
<evidence type="ECO:0000256" key="1">
    <source>
        <dbReference type="SAM" id="Phobius"/>
    </source>
</evidence>
<dbReference type="OrthoDB" id="5875262at2759"/>
<protein>
    <submittedName>
        <fullName evidence="2">Transmembrane protein</fullName>
    </submittedName>
</protein>
<keyword evidence="1 2" id="KW-0812">Transmembrane</keyword>
<gene>
    <name evidence="2" type="ORF">CELE_F44F4.15</name>
    <name evidence="2 4" type="ORF">F44F4.15</name>
</gene>
<keyword evidence="1" id="KW-0472">Membrane</keyword>
<sequence length="120" mass="13854">MDFKSTYLLIMFAVKAINATRNISIFEAYFNVIQCSLFFFFTAVVLITTAISFYQTTPPKLTFSKPSLSSIILLWAKVPRIEEASTQILKLEPEPRQLVQLRALLVLEQEQKLKLELEQH</sequence>
<dbReference type="AGR" id="WB:WBGene00194850"/>
<keyword evidence="3" id="KW-1185">Reference proteome</keyword>
<evidence type="ECO:0000313" key="3">
    <source>
        <dbReference type="Proteomes" id="UP000001940"/>
    </source>
</evidence>
<dbReference type="EMBL" id="BX284602">
    <property type="protein sequence ID" value="VDJ62565.1"/>
    <property type="molecule type" value="Genomic_DNA"/>
</dbReference>
<feature type="transmembrane region" description="Helical" evidence="1">
    <location>
        <begin position="29"/>
        <end position="54"/>
    </location>
</feature>
<dbReference type="ExpressionAtlas" id="A0A3P6PAT3">
    <property type="expression patterns" value="baseline"/>
</dbReference>
<organism evidence="2 3">
    <name type="scientific">Caenorhabditis elegans</name>
    <dbReference type="NCBI Taxonomy" id="6239"/>
    <lineage>
        <taxon>Eukaryota</taxon>
        <taxon>Metazoa</taxon>
        <taxon>Ecdysozoa</taxon>
        <taxon>Nematoda</taxon>
        <taxon>Chromadorea</taxon>
        <taxon>Rhabditida</taxon>
        <taxon>Rhabditina</taxon>
        <taxon>Rhabditomorpha</taxon>
        <taxon>Rhabditoidea</taxon>
        <taxon>Rhabditidae</taxon>
        <taxon>Peloderinae</taxon>
        <taxon>Caenorhabditis</taxon>
    </lineage>
</organism>
<dbReference type="Proteomes" id="UP000001940">
    <property type="component" value="Chromosome II"/>
</dbReference>
<accession>A0A3P6PAT3</accession>
<dbReference type="PaxDb" id="6239-F44F4.15"/>
<dbReference type="WormBase" id="F44F4.15b">
    <property type="protein sequence ID" value="CE52821"/>
    <property type="gene ID" value="WBGene00194850"/>
</dbReference>
<dbReference type="AlphaFoldDB" id="A0A3P6PAT3"/>
<reference evidence="2 3" key="1">
    <citation type="journal article" date="1998" name="Science">
        <title>Genome sequence of the nematode C. elegans: a platform for investigating biology.</title>
        <authorList>
            <consortium name="The C. elegans sequencing consortium"/>
            <person name="Sulson J.E."/>
            <person name="Waterston R."/>
        </authorList>
    </citation>
    <scope>NUCLEOTIDE SEQUENCE [LARGE SCALE GENOMIC DNA]</scope>
    <source>
        <strain evidence="2 3">Bristol N2</strain>
    </source>
</reference>